<keyword evidence="1" id="KW-1185">Reference proteome</keyword>
<evidence type="ECO:0000313" key="2">
    <source>
        <dbReference type="WBParaSite" id="ALUE_0000116201-mRNA-1"/>
    </source>
</evidence>
<proteinExistence type="predicted"/>
<protein>
    <submittedName>
        <fullName evidence="2">Uncharacterized protein</fullName>
    </submittedName>
</protein>
<evidence type="ECO:0000313" key="1">
    <source>
        <dbReference type="Proteomes" id="UP000036681"/>
    </source>
</evidence>
<organism evidence="1 2">
    <name type="scientific">Ascaris lumbricoides</name>
    <name type="common">Giant roundworm</name>
    <dbReference type="NCBI Taxonomy" id="6252"/>
    <lineage>
        <taxon>Eukaryota</taxon>
        <taxon>Metazoa</taxon>
        <taxon>Ecdysozoa</taxon>
        <taxon>Nematoda</taxon>
        <taxon>Chromadorea</taxon>
        <taxon>Rhabditida</taxon>
        <taxon>Spirurina</taxon>
        <taxon>Ascaridomorpha</taxon>
        <taxon>Ascaridoidea</taxon>
        <taxon>Ascarididae</taxon>
        <taxon>Ascaris</taxon>
    </lineage>
</organism>
<dbReference type="WBParaSite" id="ALUE_0000116201-mRNA-1">
    <property type="protein sequence ID" value="ALUE_0000116201-mRNA-1"/>
    <property type="gene ID" value="ALUE_0000116201"/>
</dbReference>
<sequence length="51" mass="6130">MKTLVQLCAEPLHWRQLRLAGFLLNHMLVRRTTPDAIRVFRFDFFQILCVD</sequence>
<dbReference type="AlphaFoldDB" id="A0A0M3HI17"/>
<accession>A0A0M3HI17</accession>
<name>A0A0M3HI17_ASCLU</name>
<reference evidence="2" key="1">
    <citation type="submission" date="2017-02" db="UniProtKB">
        <authorList>
            <consortium name="WormBaseParasite"/>
        </authorList>
    </citation>
    <scope>IDENTIFICATION</scope>
</reference>
<dbReference type="Proteomes" id="UP000036681">
    <property type="component" value="Unplaced"/>
</dbReference>